<dbReference type="InterPro" id="IPR014016">
    <property type="entry name" value="UvrD-like_ATP-bd"/>
</dbReference>
<evidence type="ECO:0000313" key="7">
    <source>
        <dbReference type="Proteomes" id="UP000005707"/>
    </source>
</evidence>
<reference evidence="6 7" key="1">
    <citation type="journal article" date="2011" name="J. Bacteriol.">
        <title>Genome sequence of Haloplasma contractile, an unusual contractile bacterium from a deep-sea anoxic brine lake.</title>
        <authorList>
            <person name="Antunes A."/>
            <person name="Alam I."/>
            <person name="El Dorry H."/>
            <person name="Siam R."/>
            <person name="Robertson A."/>
            <person name="Bajic V.B."/>
            <person name="Stingl U."/>
        </authorList>
    </citation>
    <scope>NUCLEOTIDE SEQUENCE [LARGE SCALE GENOMIC DNA]</scope>
    <source>
        <strain evidence="6 7">SSD-17B</strain>
    </source>
</reference>
<dbReference type="Pfam" id="PF00580">
    <property type="entry name" value="UvrD-helicase"/>
    <property type="match status" value="1"/>
</dbReference>
<accession>U2EFP7</accession>
<comment type="caution">
    <text evidence="6">The sequence shown here is derived from an EMBL/GenBank/DDBJ whole genome shotgun (WGS) entry which is preliminary data.</text>
</comment>
<name>U2EFP7_9MOLU</name>
<evidence type="ECO:0000256" key="3">
    <source>
        <dbReference type="ARBA" id="ARBA00022806"/>
    </source>
</evidence>
<evidence type="ECO:0000259" key="5">
    <source>
        <dbReference type="Pfam" id="PF00580"/>
    </source>
</evidence>
<evidence type="ECO:0000256" key="1">
    <source>
        <dbReference type="ARBA" id="ARBA00022741"/>
    </source>
</evidence>
<keyword evidence="7" id="KW-1185">Reference proteome</keyword>
<keyword evidence="3" id="KW-0347">Helicase</keyword>
<keyword evidence="4" id="KW-0067">ATP-binding</keyword>
<keyword evidence="1" id="KW-0547">Nucleotide-binding</keyword>
<proteinExistence type="predicted"/>
<dbReference type="PANTHER" id="PTHR11070">
    <property type="entry name" value="UVRD / RECB / PCRA DNA HELICASE FAMILY MEMBER"/>
    <property type="match status" value="1"/>
</dbReference>
<evidence type="ECO:0000313" key="6">
    <source>
        <dbReference type="EMBL" id="ERJ13753.1"/>
    </source>
</evidence>
<dbReference type="InParanoid" id="U2EFP7"/>
<dbReference type="GO" id="GO:0043138">
    <property type="term" value="F:3'-5' DNA helicase activity"/>
    <property type="evidence" value="ECO:0007669"/>
    <property type="project" value="TreeGrafter"/>
</dbReference>
<reference evidence="6 7" key="2">
    <citation type="journal article" date="2013" name="PLoS ONE">
        <title>INDIGO - INtegrated Data Warehouse of MIcrobial GenOmes with Examples from the Red Sea Extremophiles.</title>
        <authorList>
            <person name="Alam I."/>
            <person name="Antunes A."/>
            <person name="Kamau A.A."/>
            <person name="Ba Alawi W."/>
            <person name="Kalkatawi M."/>
            <person name="Stingl U."/>
            <person name="Bajic V.B."/>
        </authorList>
    </citation>
    <scope>NUCLEOTIDE SEQUENCE [LARGE SCALE GENOMIC DNA]</scope>
    <source>
        <strain evidence="6 7">SSD-17B</strain>
    </source>
</reference>
<dbReference type="EMBL" id="AFNU02000001">
    <property type="protein sequence ID" value="ERJ13753.1"/>
    <property type="molecule type" value="Genomic_DNA"/>
</dbReference>
<organism evidence="6 7">
    <name type="scientific">Haloplasma contractile SSD-17B</name>
    <dbReference type="NCBI Taxonomy" id="1033810"/>
    <lineage>
        <taxon>Bacteria</taxon>
        <taxon>Bacillati</taxon>
        <taxon>Mycoplasmatota</taxon>
        <taxon>Mollicutes</taxon>
        <taxon>Haloplasmatales</taxon>
        <taxon>Haloplasmataceae</taxon>
        <taxon>Haloplasma</taxon>
    </lineage>
</organism>
<feature type="domain" description="UvrD-like helicase ATP-binding" evidence="5">
    <location>
        <begin position="1"/>
        <end position="280"/>
    </location>
</feature>
<dbReference type="STRING" id="1033810.HLPCO_000419"/>
<evidence type="ECO:0000256" key="4">
    <source>
        <dbReference type="ARBA" id="ARBA00022840"/>
    </source>
</evidence>
<dbReference type="Gene3D" id="3.40.50.300">
    <property type="entry name" value="P-loop containing nucleotide triphosphate hydrolases"/>
    <property type="match status" value="2"/>
</dbReference>
<dbReference type="EC" id="3.1.11.5" evidence="6"/>
<dbReference type="GO" id="GO:0003677">
    <property type="term" value="F:DNA binding"/>
    <property type="evidence" value="ECO:0007669"/>
    <property type="project" value="InterPro"/>
</dbReference>
<evidence type="ECO:0000256" key="2">
    <source>
        <dbReference type="ARBA" id="ARBA00022801"/>
    </source>
</evidence>
<protein>
    <submittedName>
        <fullName evidence="6">ATP-dependent nuclease subunit A protein</fullName>
        <ecNumber evidence="6">3.1.11.5</ecNumber>
    </submittedName>
</protein>
<sequence>MTDIQNQIINASIEGITLINGYAGVGKSTVLLKRFEQLVNRYSIEEQEIIIVVKDSLKKAVLEKCAEDLSLECNVNISTIYEVISAYLHFIDLDLFNNTIDEEQKDVLISTIYKESNSDFKTSISVDFVVNEINYIQQTILEESKDTLQNLLKKEFQRYALTSRKSSSKNVLTYKEKSFIWGIYEKFLNIVLDDNLFDEHTFFQSFLRLMSLQKNDEHLLSFRHFLIDDIQDFTPVQLSIIYKFLNQDEHSHHLMMTYDPLKSPYKIRKIDNKLIKYISNEVILSDNFRSNTAIFNLLKSSIERNPLYPDQLNYNTSSNERLNYPVVSFFHKEDVEKGSKQFDVVLERLDLFIKTFNYRLNDILLVLCDPNKMEFYKSEFLSRKINVISIDERIINSDLEGITLASKDSLRCVEFPIVFIMDMNDQLLCQSPVNRVTNISKNTADSRLFYKMISIAKDHLILNSCKSNPSYLLLPGSIDYNHLRFEVGSDFKLNTNYNIYRKSEIKTWIKEQLINNYNYKQDSFKSSDIHDLILTSDDDKKIGITLLDDKTNLEVKETFKANNFDYLMYIDEFHYMVYKFENSKLSRIKDIPVNP</sequence>
<dbReference type="AlphaFoldDB" id="U2EFP7"/>
<keyword evidence="2 6" id="KW-0378">Hydrolase</keyword>
<dbReference type="eggNOG" id="COG0210">
    <property type="taxonomic scope" value="Bacteria"/>
</dbReference>
<dbReference type="InterPro" id="IPR000212">
    <property type="entry name" value="DNA_helicase_UvrD/REP"/>
</dbReference>
<dbReference type="GO" id="GO:0005524">
    <property type="term" value="F:ATP binding"/>
    <property type="evidence" value="ECO:0007669"/>
    <property type="project" value="UniProtKB-KW"/>
</dbReference>
<dbReference type="PANTHER" id="PTHR11070:SF2">
    <property type="entry name" value="ATP-DEPENDENT DNA HELICASE SRS2"/>
    <property type="match status" value="1"/>
</dbReference>
<dbReference type="GO" id="GO:0000725">
    <property type="term" value="P:recombinational repair"/>
    <property type="evidence" value="ECO:0007669"/>
    <property type="project" value="TreeGrafter"/>
</dbReference>
<dbReference type="InterPro" id="IPR027417">
    <property type="entry name" value="P-loop_NTPase"/>
</dbReference>
<dbReference type="GO" id="GO:0008854">
    <property type="term" value="F:exodeoxyribonuclease V activity"/>
    <property type="evidence" value="ECO:0007669"/>
    <property type="project" value="UniProtKB-EC"/>
</dbReference>
<dbReference type="SUPFAM" id="SSF52540">
    <property type="entry name" value="P-loop containing nucleoside triphosphate hydrolases"/>
    <property type="match status" value="1"/>
</dbReference>
<gene>
    <name evidence="6" type="ORF">HLPCO_000419</name>
</gene>
<dbReference type="Proteomes" id="UP000005707">
    <property type="component" value="Unassembled WGS sequence"/>
</dbReference>